<dbReference type="InterPro" id="IPR000253">
    <property type="entry name" value="FHA_dom"/>
</dbReference>
<evidence type="ECO:0000313" key="3">
    <source>
        <dbReference type="Proteomes" id="UP000223071"/>
    </source>
</evidence>
<dbReference type="Proteomes" id="UP000223071">
    <property type="component" value="Unassembled WGS sequence"/>
</dbReference>
<accession>A0A2A9HFR6</accession>
<dbReference type="Gene3D" id="2.60.200.20">
    <property type="match status" value="1"/>
</dbReference>
<organism evidence="2 3">
    <name type="scientific">Tepidiforma thermophila (strain KCTC 52669 / CGMCC 1.13589 / G233)</name>
    <dbReference type="NCBI Taxonomy" id="2761530"/>
    <lineage>
        <taxon>Bacteria</taxon>
        <taxon>Bacillati</taxon>
        <taxon>Chloroflexota</taxon>
        <taxon>Tepidiformia</taxon>
        <taxon>Tepidiformales</taxon>
        <taxon>Tepidiformaceae</taxon>
        <taxon>Tepidiforma</taxon>
    </lineage>
</organism>
<dbReference type="SUPFAM" id="SSF49879">
    <property type="entry name" value="SMAD/FHA domain"/>
    <property type="match status" value="1"/>
</dbReference>
<proteinExistence type="predicted"/>
<dbReference type="AlphaFoldDB" id="A0A2A9HFR6"/>
<reference evidence="2 3" key="1">
    <citation type="submission" date="2017-09" db="EMBL/GenBank/DDBJ databases">
        <title>Sequencing the genomes of two abundant thermophiles in Great Basin hot springs: Thermocrinis jamiesonii and novel Chloroflexi Thermoflexus hugenholtzii.</title>
        <authorList>
            <person name="Hedlund B."/>
        </authorList>
    </citation>
    <scope>NUCLEOTIDE SEQUENCE [LARGE SCALE GENOMIC DNA]</scope>
    <source>
        <strain evidence="2 3">G233</strain>
    </source>
</reference>
<dbReference type="PROSITE" id="PS50006">
    <property type="entry name" value="FHA_DOMAIN"/>
    <property type="match status" value="1"/>
</dbReference>
<dbReference type="Pfam" id="PF00498">
    <property type="entry name" value="FHA"/>
    <property type="match status" value="1"/>
</dbReference>
<dbReference type="InterPro" id="IPR050923">
    <property type="entry name" value="Cell_Proc_Reg/RNA_Proc"/>
</dbReference>
<dbReference type="SMART" id="SM00240">
    <property type="entry name" value="FHA"/>
    <property type="match status" value="1"/>
</dbReference>
<dbReference type="InterPro" id="IPR042287">
    <property type="entry name" value="FhaA_N_sf"/>
</dbReference>
<dbReference type="EMBL" id="PDJQ01000001">
    <property type="protein sequence ID" value="PFG74864.1"/>
    <property type="molecule type" value="Genomic_DNA"/>
</dbReference>
<name>A0A2A9HFR6_TEPT2</name>
<comment type="caution">
    <text evidence="2">The sequence shown here is derived from an EMBL/GenBank/DDBJ whole genome shotgun (WGS) entry which is preliminary data.</text>
</comment>
<feature type="domain" description="FHA" evidence="1">
    <location>
        <begin position="153"/>
        <end position="203"/>
    </location>
</feature>
<dbReference type="RefSeq" id="WP_278286880.1">
    <property type="nucleotide sequence ID" value="NZ_PDJQ01000001.1"/>
</dbReference>
<dbReference type="CDD" id="cd00060">
    <property type="entry name" value="FHA"/>
    <property type="match status" value="1"/>
</dbReference>
<keyword evidence="3" id="KW-1185">Reference proteome</keyword>
<evidence type="ECO:0000259" key="1">
    <source>
        <dbReference type="PROSITE" id="PS50006"/>
    </source>
</evidence>
<dbReference type="PANTHER" id="PTHR23308">
    <property type="entry name" value="NUCLEAR INHIBITOR OF PROTEIN PHOSPHATASE-1"/>
    <property type="match status" value="1"/>
</dbReference>
<dbReference type="Gene3D" id="3.30.2320.60">
    <property type="entry name" value="FhaA, phosphopeptide-binding domain (DUF3662)"/>
    <property type="match status" value="1"/>
</dbReference>
<gene>
    <name evidence="2" type="ORF">A9A59_2110</name>
</gene>
<dbReference type="InterPro" id="IPR008984">
    <property type="entry name" value="SMAD_FHA_dom_sf"/>
</dbReference>
<evidence type="ECO:0000313" key="2">
    <source>
        <dbReference type="EMBL" id="PFG74864.1"/>
    </source>
</evidence>
<sequence>MTGQPLLERAIARVLRLGLPASLHPSSLAQAVVDAVLGAAAGGEVPNRIVVRLSPGDARSLSDVLDDLEPAIRESLDAACRSTGLRPFAAWQLTFMPSVACEPGQPAVNVDFHDPAAPASVATVRETVRIRRLEGLRLRLAAGPAVPLTHTPFVLGRGADCDLVVPDLTVSRRHAEIRHGPGGGLEIRDLGSRNGTFVNGERVAAAPVHAGDVIMLGSAELRLEAAP</sequence>
<protein>
    <submittedName>
        <fullName evidence="2">FHA domain-containing protein</fullName>
    </submittedName>
</protein>